<dbReference type="SUPFAM" id="SSF55681">
    <property type="entry name" value="Class II aaRS and biotin synthetases"/>
    <property type="match status" value="1"/>
</dbReference>
<dbReference type="InterPro" id="IPR004364">
    <property type="entry name" value="Aa-tRNA-synt_II"/>
</dbReference>
<dbReference type="NCBIfam" id="TIGR00462">
    <property type="entry name" value="genX"/>
    <property type="match status" value="1"/>
</dbReference>
<dbReference type="Gene3D" id="3.30.930.10">
    <property type="entry name" value="Bira Bifunctional Protein, Domain 2"/>
    <property type="match status" value="1"/>
</dbReference>
<dbReference type="PANTHER" id="PTHR42918">
    <property type="entry name" value="LYSYL-TRNA SYNTHETASE"/>
    <property type="match status" value="1"/>
</dbReference>
<protein>
    <recommendedName>
        <fullName evidence="5">Aminoacyl-transfer RNA synthetases class-II family profile domain-containing protein</fullName>
    </recommendedName>
</protein>
<feature type="domain" description="Aminoacyl-transfer RNA synthetases class-II family profile" evidence="5">
    <location>
        <begin position="1"/>
        <end position="259"/>
    </location>
</feature>
<dbReference type="InterPro" id="IPR018149">
    <property type="entry name" value="Lys-tRNA-synth_II_C"/>
</dbReference>
<dbReference type="GO" id="GO:0005524">
    <property type="term" value="F:ATP binding"/>
    <property type="evidence" value="ECO:0007669"/>
    <property type="project" value="UniProtKB-KW"/>
</dbReference>
<dbReference type="InterPro" id="IPR045864">
    <property type="entry name" value="aa-tRNA-synth_II/BPL/LPL"/>
</dbReference>
<keyword evidence="3" id="KW-0067">ATP-binding</keyword>
<evidence type="ECO:0000256" key="1">
    <source>
        <dbReference type="ARBA" id="ARBA00022598"/>
    </source>
</evidence>
<dbReference type="PANTHER" id="PTHR42918:SF6">
    <property type="entry name" value="ELONGATION FACTOR P--(R)-BETA-LYSINE LIGASE"/>
    <property type="match status" value="1"/>
</dbReference>
<evidence type="ECO:0000259" key="5">
    <source>
        <dbReference type="PROSITE" id="PS50862"/>
    </source>
</evidence>
<dbReference type="AlphaFoldDB" id="X0XB25"/>
<comment type="caution">
    <text evidence="6">The sequence shown here is derived from an EMBL/GenBank/DDBJ whole genome shotgun (WGS) entry which is preliminary data.</text>
</comment>
<feature type="non-terminal residue" evidence="6">
    <location>
        <position position="1"/>
    </location>
</feature>
<sequence>LQTFFTERGFWEVETPLLSAEVVVDRHLEPLRAELDDRHAWLQTSPEAHMKRLMAVGAEAIFQVTRSFRGGERGKLHNAEFTIVEWYRRSDTMDDGMQLLSELCEALLKCGPAERISYREAFLQYAEIDPLTAEVSQLAGLAAAAGVAAPAGLGDDRQAWLDLLLVDLVEPNLGRKRPTIMYDWPASEAALAQVREDDPPVAERFELYVDGVEVANGFHELTDAAELRRRSAEANQARRDDGKRPLPEPKRLLAAMEHG</sequence>
<dbReference type="EMBL" id="BARS01034429">
    <property type="protein sequence ID" value="GAG22146.1"/>
    <property type="molecule type" value="Genomic_DNA"/>
</dbReference>
<dbReference type="InterPro" id="IPR006195">
    <property type="entry name" value="aa-tRNA-synth_II"/>
</dbReference>
<dbReference type="GO" id="GO:0005829">
    <property type="term" value="C:cytosol"/>
    <property type="evidence" value="ECO:0007669"/>
    <property type="project" value="TreeGrafter"/>
</dbReference>
<organism evidence="6">
    <name type="scientific">marine sediment metagenome</name>
    <dbReference type="NCBI Taxonomy" id="412755"/>
    <lineage>
        <taxon>unclassified sequences</taxon>
        <taxon>metagenomes</taxon>
        <taxon>ecological metagenomes</taxon>
    </lineage>
</organism>
<proteinExistence type="predicted"/>
<dbReference type="GO" id="GO:0004824">
    <property type="term" value="F:lysine-tRNA ligase activity"/>
    <property type="evidence" value="ECO:0007669"/>
    <property type="project" value="InterPro"/>
</dbReference>
<gene>
    <name evidence="6" type="ORF">S01H1_53187</name>
</gene>
<feature type="non-terminal residue" evidence="6">
    <location>
        <position position="259"/>
    </location>
</feature>
<evidence type="ECO:0000256" key="4">
    <source>
        <dbReference type="SAM" id="MobiDB-lite"/>
    </source>
</evidence>
<evidence type="ECO:0000256" key="3">
    <source>
        <dbReference type="ARBA" id="ARBA00022840"/>
    </source>
</evidence>
<dbReference type="InterPro" id="IPR004525">
    <property type="entry name" value="EpmA"/>
</dbReference>
<dbReference type="GO" id="GO:0000049">
    <property type="term" value="F:tRNA binding"/>
    <property type="evidence" value="ECO:0007669"/>
    <property type="project" value="TreeGrafter"/>
</dbReference>
<dbReference type="PROSITE" id="PS50862">
    <property type="entry name" value="AA_TRNA_LIGASE_II"/>
    <property type="match status" value="1"/>
</dbReference>
<feature type="region of interest" description="Disordered" evidence="4">
    <location>
        <begin position="227"/>
        <end position="259"/>
    </location>
</feature>
<dbReference type="Pfam" id="PF00152">
    <property type="entry name" value="tRNA-synt_2"/>
    <property type="match status" value="1"/>
</dbReference>
<evidence type="ECO:0000256" key="2">
    <source>
        <dbReference type="ARBA" id="ARBA00022741"/>
    </source>
</evidence>
<evidence type="ECO:0000313" key="6">
    <source>
        <dbReference type="EMBL" id="GAG22146.1"/>
    </source>
</evidence>
<name>X0XB25_9ZZZZ</name>
<dbReference type="PRINTS" id="PR00982">
    <property type="entry name" value="TRNASYNTHLYS"/>
</dbReference>
<keyword evidence="1" id="KW-0436">Ligase</keyword>
<dbReference type="GO" id="GO:0006430">
    <property type="term" value="P:lysyl-tRNA aminoacylation"/>
    <property type="evidence" value="ECO:0007669"/>
    <property type="project" value="InterPro"/>
</dbReference>
<accession>X0XB25</accession>
<reference evidence="6" key="1">
    <citation type="journal article" date="2014" name="Front. Microbiol.">
        <title>High frequency of phylogenetically diverse reductive dehalogenase-homologous genes in deep subseafloor sedimentary metagenomes.</title>
        <authorList>
            <person name="Kawai M."/>
            <person name="Futagami T."/>
            <person name="Toyoda A."/>
            <person name="Takaki Y."/>
            <person name="Nishi S."/>
            <person name="Hori S."/>
            <person name="Arai W."/>
            <person name="Tsubouchi T."/>
            <person name="Morono Y."/>
            <person name="Uchiyama I."/>
            <person name="Ito T."/>
            <person name="Fujiyama A."/>
            <person name="Inagaki F."/>
            <person name="Takami H."/>
        </authorList>
    </citation>
    <scope>NUCLEOTIDE SEQUENCE</scope>
    <source>
        <strain evidence="6">Expedition CK06-06</strain>
    </source>
</reference>
<keyword evidence="2" id="KW-0547">Nucleotide-binding</keyword>